<dbReference type="InterPro" id="IPR027417">
    <property type="entry name" value="P-loop_NTPase"/>
</dbReference>
<dbReference type="AlphaFoldDB" id="A0A815WX86"/>
<reference evidence="23" key="1">
    <citation type="submission" date="2021-02" db="EMBL/GenBank/DDBJ databases">
        <authorList>
            <person name="Nowell W R."/>
        </authorList>
    </citation>
    <scope>NUCLEOTIDE SEQUENCE</scope>
</reference>
<evidence type="ECO:0000256" key="10">
    <source>
        <dbReference type="ARBA" id="ARBA00022771"/>
    </source>
</evidence>
<dbReference type="Proteomes" id="UP000663854">
    <property type="component" value="Unassembled WGS sequence"/>
</dbReference>
<evidence type="ECO:0000256" key="13">
    <source>
        <dbReference type="ARBA" id="ARBA00022833"/>
    </source>
</evidence>
<comment type="similarity">
    <text evidence="3">Belongs to the TRAFAC class TrmE-Era-EngA-EngB-Septin-like GTPase superfamily. AIG1/Toc34/Toc159-like paraseptin GTPase family. IAN subfamily.</text>
</comment>
<evidence type="ECO:0000256" key="15">
    <source>
        <dbReference type="ARBA" id="ARBA00022927"/>
    </source>
</evidence>
<keyword evidence="5" id="KW-0150">Chloroplast</keyword>
<evidence type="ECO:0000256" key="20">
    <source>
        <dbReference type="PROSITE-ProRule" id="PRU00175"/>
    </source>
</evidence>
<dbReference type="EMBL" id="CAJNOH010002026">
    <property type="protein sequence ID" value="CAF1267618.1"/>
    <property type="molecule type" value="Genomic_DNA"/>
</dbReference>
<dbReference type="PROSITE" id="PS50089">
    <property type="entry name" value="ZF_RING_2"/>
    <property type="match status" value="1"/>
</dbReference>
<name>A0A815WX86_9BILA</name>
<keyword evidence="12" id="KW-1002">Plastid outer membrane</keyword>
<dbReference type="Pfam" id="PF04548">
    <property type="entry name" value="AIG1"/>
    <property type="match status" value="1"/>
</dbReference>
<feature type="domain" description="RING-type" evidence="21">
    <location>
        <begin position="269"/>
        <end position="307"/>
    </location>
</feature>
<dbReference type="GO" id="GO:0016787">
    <property type="term" value="F:hydrolase activity"/>
    <property type="evidence" value="ECO:0007669"/>
    <property type="project" value="UniProtKB-KW"/>
</dbReference>
<keyword evidence="4" id="KW-0813">Transport</keyword>
<keyword evidence="9" id="KW-0547">Nucleotide-binding</keyword>
<dbReference type="SUPFAM" id="SSF57850">
    <property type="entry name" value="RING/U-box"/>
    <property type="match status" value="1"/>
</dbReference>
<keyword evidence="24" id="KW-1185">Reference proteome</keyword>
<evidence type="ECO:0000256" key="17">
    <source>
        <dbReference type="ARBA" id="ARBA00023134"/>
    </source>
</evidence>
<evidence type="ECO:0000256" key="6">
    <source>
        <dbReference type="ARBA" id="ARBA00022640"/>
    </source>
</evidence>
<evidence type="ECO:0000256" key="3">
    <source>
        <dbReference type="ARBA" id="ARBA00008535"/>
    </source>
</evidence>
<evidence type="ECO:0000256" key="8">
    <source>
        <dbReference type="ARBA" id="ARBA00022723"/>
    </source>
</evidence>
<evidence type="ECO:0000259" key="21">
    <source>
        <dbReference type="PROSITE" id="PS50089"/>
    </source>
</evidence>
<evidence type="ECO:0000256" key="4">
    <source>
        <dbReference type="ARBA" id="ARBA00022448"/>
    </source>
</evidence>
<comment type="cofactor">
    <cofactor evidence="1">
        <name>Mg(2+)</name>
        <dbReference type="ChEBI" id="CHEBI:18420"/>
    </cofactor>
</comment>
<dbReference type="GO" id="GO:0008270">
    <property type="term" value="F:zinc ion binding"/>
    <property type="evidence" value="ECO:0007669"/>
    <property type="project" value="UniProtKB-KW"/>
</dbReference>
<dbReference type="Proteomes" id="UP000663870">
    <property type="component" value="Unassembled WGS sequence"/>
</dbReference>
<dbReference type="Gene3D" id="3.40.50.300">
    <property type="entry name" value="P-loop containing nucleotide triphosphate hydrolases"/>
    <property type="match status" value="1"/>
</dbReference>
<dbReference type="InterPro" id="IPR013083">
    <property type="entry name" value="Znf_RING/FYVE/PHD"/>
</dbReference>
<dbReference type="PANTHER" id="PTHR10903:SF135">
    <property type="entry name" value="TRANSLOCASE OF CHLOROPLAST 120, CHLOROPLASTIC-RELATED"/>
    <property type="match status" value="1"/>
</dbReference>
<comment type="subcellular location">
    <subcellularLocation>
        <location evidence="2">Membrane</location>
        <topology evidence="2">Single-pass membrane protein</topology>
    </subcellularLocation>
    <subcellularLocation>
        <location evidence="19">Plastid</location>
        <location evidence="19">Chloroplast outer membrane</location>
    </subcellularLocation>
</comment>
<keyword evidence="8" id="KW-0479">Metal-binding</keyword>
<sequence length="317" mass="36658">MAKRILFIGPTGSGKSTLINALFNNDIKKESLSKPAVANDTSSGVTSTFTTYYDFPSYAYTDSIGFGDNRFDHNQIFRSLKCVIKQSMVGYNRIYLCLRYGRMSNYIRYYIEFLTAVFDQGILDYCTLVFTHCKDKSMTTQLYLEKNKDDQDMCGIINKVHNVVFGDNNVDDDEEVDKILLVRRENFLGQIKADINESNEQYYIPRPTDFIEWITRINYIFKKLILNSTSLFRLGAATVHAITHGEIKSLAKFFETENCVKYEEYYGECPICLDSMWSKDATITKCHHVFHQQCLLQLLTPICPICRENINLSEEKK</sequence>
<proteinExistence type="inferred from homology"/>
<keyword evidence="6" id="KW-0934">Plastid</keyword>
<evidence type="ECO:0000256" key="1">
    <source>
        <dbReference type="ARBA" id="ARBA00001946"/>
    </source>
</evidence>
<dbReference type="GO" id="GO:0005525">
    <property type="term" value="F:GTP binding"/>
    <property type="evidence" value="ECO:0007669"/>
    <property type="project" value="UniProtKB-KW"/>
</dbReference>
<evidence type="ECO:0000256" key="16">
    <source>
        <dbReference type="ARBA" id="ARBA00022989"/>
    </source>
</evidence>
<dbReference type="GO" id="GO:0015031">
    <property type="term" value="P:protein transport"/>
    <property type="evidence" value="ECO:0007669"/>
    <property type="project" value="UniProtKB-KW"/>
</dbReference>
<keyword evidence="14" id="KW-0460">Magnesium</keyword>
<dbReference type="GO" id="GO:0016020">
    <property type="term" value="C:membrane"/>
    <property type="evidence" value="ECO:0007669"/>
    <property type="project" value="UniProtKB-SubCell"/>
</dbReference>
<dbReference type="PANTHER" id="PTHR10903">
    <property type="entry name" value="GTPASE, IMAP FAMILY MEMBER-RELATED"/>
    <property type="match status" value="1"/>
</dbReference>
<organism evidence="23 24">
    <name type="scientific">Rotaria sordida</name>
    <dbReference type="NCBI Taxonomy" id="392033"/>
    <lineage>
        <taxon>Eukaryota</taxon>
        <taxon>Metazoa</taxon>
        <taxon>Spiralia</taxon>
        <taxon>Gnathifera</taxon>
        <taxon>Rotifera</taxon>
        <taxon>Eurotatoria</taxon>
        <taxon>Bdelloidea</taxon>
        <taxon>Philodinida</taxon>
        <taxon>Philodinidae</taxon>
        <taxon>Rotaria</taxon>
    </lineage>
</organism>
<comment type="caution">
    <text evidence="23">The sequence shown here is derived from an EMBL/GenBank/DDBJ whole genome shotgun (WGS) entry which is preliminary data.</text>
</comment>
<protein>
    <recommendedName>
        <fullName evidence="21">RING-type domain-containing protein</fullName>
    </recommendedName>
</protein>
<keyword evidence="13" id="KW-0862">Zinc</keyword>
<evidence type="ECO:0000313" key="23">
    <source>
        <dbReference type="EMBL" id="CAF1547383.1"/>
    </source>
</evidence>
<keyword evidence="7" id="KW-0812">Transmembrane</keyword>
<evidence type="ECO:0000256" key="2">
    <source>
        <dbReference type="ARBA" id="ARBA00004167"/>
    </source>
</evidence>
<evidence type="ECO:0000256" key="11">
    <source>
        <dbReference type="ARBA" id="ARBA00022801"/>
    </source>
</evidence>
<evidence type="ECO:0000256" key="19">
    <source>
        <dbReference type="ARBA" id="ARBA00024013"/>
    </source>
</evidence>
<evidence type="ECO:0000256" key="9">
    <source>
        <dbReference type="ARBA" id="ARBA00022741"/>
    </source>
</evidence>
<keyword evidence="17" id="KW-0342">GTP-binding</keyword>
<evidence type="ECO:0000256" key="14">
    <source>
        <dbReference type="ARBA" id="ARBA00022842"/>
    </source>
</evidence>
<dbReference type="Pfam" id="PF13639">
    <property type="entry name" value="zf-RING_2"/>
    <property type="match status" value="1"/>
</dbReference>
<evidence type="ECO:0000313" key="24">
    <source>
        <dbReference type="Proteomes" id="UP000663870"/>
    </source>
</evidence>
<dbReference type="InterPro" id="IPR045058">
    <property type="entry name" value="GIMA/IAN/Toc"/>
</dbReference>
<gene>
    <name evidence="23" type="ORF">JXQ802_LOCUS43374</name>
    <name evidence="22" type="ORF">PYM288_LOCUS28208</name>
</gene>
<keyword evidence="11" id="KW-0378">Hydrolase</keyword>
<keyword evidence="10 20" id="KW-0863">Zinc-finger</keyword>
<evidence type="ECO:0000256" key="12">
    <source>
        <dbReference type="ARBA" id="ARBA00022805"/>
    </source>
</evidence>
<dbReference type="InterPro" id="IPR006703">
    <property type="entry name" value="G_AIG1"/>
</dbReference>
<keyword evidence="16" id="KW-1133">Transmembrane helix</keyword>
<evidence type="ECO:0000256" key="18">
    <source>
        <dbReference type="ARBA" id="ARBA00023136"/>
    </source>
</evidence>
<keyword evidence="18" id="KW-0472">Membrane</keyword>
<evidence type="ECO:0000256" key="5">
    <source>
        <dbReference type="ARBA" id="ARBA00022528"/>
    </source>
</evidence>
<dbReference type="Gene3D" id="3.30.40.10">
    <property type="entry name" value="Zinc/RING finger domain, C3HC4 (zinc finger)"/>
    <property type="match status" value="1"/>
</dbReference>
<keyword evidence="15" id="KW-0653">Protein transport</keyword>
<evidence type="ECO:0000256" key="7">
    <source>
        <dbReference type="ARBA" id="ARBA00022692"/>
    </source>
</evidence>
<dbReference type="InterPro" id="IPR001841">
    <property type="entry name" value="Znf_RING"/>
</dbReference>
<dbReference type="SMART" id="SM00184">
    <property type="entry name" value="RING"/>
    <property type="match status" value="1"/>
</dbReference>
<accession>A0A815WX86</accession>
<evidence type="ECO:0000313" key="22">
    <source>
        <dbReference type="EMBL" id="CAF1267618.1"/>
    </source>
</evidence>
<dbReference type="SUPFAM" id="SSF52540">
    <property type="entry name" value="P-loop containing nucleoside triphosphate hydrolases"/>
    <property type="match status" value="1"/>
</dbReference>
<dbReference type="EMBL" id="CAJNOL010003116">
    <property type="protein sequence ID" value="CAF1547383.1"/>
    <property type="molecule type" value="Genomic_DNA"/>
</dbReference>